<dbReference type="PIRSF" id="PIRSF006707">
    <property type="entry name" value="MJ1563"/>
    <property type="match status" value="1"/>
</dbReference>
<keyword evidence="7" id="KW-1185">Reference proteome</keyword>
<dbReference type="PANTHER" id="PTHR38465:SF1">
    <property type="entry name" value="HTH-TYPE TRANSCRIPTIONAL REGULATOR MJ1563-RELATED"/>
    <property type="match status" value="1"/>
</dbReference>
<keyword evidence="3 4" id="KW-0804">Transcription</keyword>
<dbReference type="Proteomes" id="UP000777935">
    <property type="component" value="Unassembled WGS sequence"/>
</dbReference>
<dbReference type="RefSeq" id="WP_174137294.1">
    <property type="nucleotide sequence ID" value="NZ_JABUFE010000004.1"/>
</dbReference>
<evidence type="ECO:0000256" key="3">
    <source>
        <dbReference type="ARBA" id="ARBA00023163"/>
    </source>
</evidence>
<evidence type="ECO:0000256" key="2">
    <source>
        <dbReference type="ARBA" id="ARBA00023125"/>
    </source>
</evidence>
<dbReference type="InterPro" id="IPR052362">
    <property type="entry name" value="HTH-GbsR_regulator"/>
</dbReference>
<dbReference type="PANTHER" id="PTHR38465">
    <property type="entry name" value="HTH-TYPE TRANSCRIPTIONAL REGULATOR MJ1563-RELATED"/>
    <property type="match status" value="1"/>
</dbReference>
<evidence type="ECO:0000256" key="4">
    <source>
        <dbReference type="PIRNR" id="PIRNR006707"/>
    </source>
</evidence>
<dbReference type="Gene3D" id="1.10.10.10">
    <property type="entry name" value="Winged helix-like DNA-binding domain superfamily/Winged helix DNA-binding domain"/>
    <property type="match status" value="1"/>
</dbReference>
<accession>A0ABX2IPM4</accession>
<feature type="domain" description="HTH marR-type" evidence="5">
    <location>
        <begin position="28"/>
        <end position="87"/>
    </location>
</feature>
<evidence type="ECO:0000313" key="7">
    <source>
        <dbReference type="Proteomes" id="UP000777935"/>
    </source>
</evidence>
<dbReference type="InterPro" id="IPR026282">
    <property type="entry name" value="MJ1563"/>
</dbReference>
<dbReference type="SUPFAM" id="SSF46785">
    <property type="entry name" value="Winged helix' DNA-binding domain"/>
    <property type="match status" value="1"/>
</dbReference>
<protein>
    <recommendedName>
        <fullName evidence="4">HTH-type transcriptional regulator</fullName>
    </recommendedName>
</protein>
<dbReference type="InterPro" id="IPR036390">
    <property type="entry name" value="WH_DNA-bd_sf"/>
</dbReference>
<dbReference type="InterPro" id="IPR036388">
    <property type="entry name" value="WH-like_DNA-bd_sf"/>
</dbReference>
<dbReference type="Pfam" id="PF12802">
    <property type="entry name" value="MarR_2"/>
    <property type="match status" value="1"/>
</dbReference>
<evidence type="ECO:0000313" key="6">
    <source>
        <dbReference type="EMBL" id="NSX54839.1"/>
    </source>
</evidence>
<name>A0ABX2IPM4_9RHOB</name>
<keyword evidence="1 4" id="KW-0805">Transcription regulation</keyword>
<comment type="similarity">
    <text evidence="4">Belongs to the GbsR family.</text>
</comment>
<sequence length="186" mass="21015">MTEIKDISESEARQQFILYWGDMGGQWGVNRSVAQIHALLFLSVSPMNAEQISDQLGIARSNVSNSLKELVGWKLIKRVPVSGDRREHFVAEVDVWEMAMRIAAGRKEREIDPAMAALAECLETAKTEQGLNPVVMQRMKEMQDFLAIADHWYGQMLGVPKSKLQMLMKMGNKVFSMLKITGKKSE</sequence>
<comment type="caution">
    <text evidence="6">The sequence shown here is derived from an EMBL/GenBank/DDBJ whole genome shotgun (WGS) entry which is preliminary data.</text>
</comment>
<proteinExistence type="inferred from homology"/>
<dbReference type="InterPro" id="IPR000835">
    <property type="entry name" value="HTH_MarR-typ"/>
</dbReference>
<evidence type="ECO:0000256" key="1">
    <source>
        <dbReference type="ARBA" id="ARBA00023015"/>
    </source>
</evidence>
<reference evidence="6 7" key="1">
    <citation type="submission" date="2020-06" db="EMBL/GenBank/DDBJ databases">
        <title>Sulfitobacter algicola sp. nov., isolated from green algae.</title>
        <authorList>
            <person name="Wang C."/>
        </authorList>
    </citation>
    <scope>NUCLEOTIDE SEQUENCE [LARGE SCALE GENOMIC DNA]</scope>
    <source>
        <strain evidence="6 7">1151</strain>
    </source>
</reference>
<evidence type="ECO:0000259" key="5">
    <source>
        <dbReference type="Pfam" id="PF12802"/>
    </source>
</evidence>
<dbReference type="CDD" id="cd00090">
    <property type="entry name" value="HTH_ARSR"/>
    <property type="match status" value="1"/>
</dbReference>
<keyword evidence="2 4" id="KW-0238">DNA-binding</keyword>
<organism evidence="6 7">
    <name type="scientific">Parasulfitobacter algicola</name>
    <dbReference type="NCBI Taxonomy" id="2614809"/>
    <lineage>
        <taxon>Bacteria</taxon>
        <taxon>Pseudomonadati</taxon>
        <taxon>Pseudomonadota</taxon>
        <taxon>Alphaproteobacteria</taxon>
        <taxon>Rhodobacterales</taxon>
        <taxon>Roseobacteraceae</taxon>
        <taxon>Parasulfitobacter</taxon>
    </lineage>
</organism>
<gene>
    <name evidence="6" type="ORF">HRQ87_08510</name>
</gene>
<dbReference type="EMBL" id="JABUFE010000004">
    <property type="protein sequence ID" value="NSX54839.1"/>
    <property type="molecule type" value="Genomic_DNA"/>
</dbReference>
<dbReference type="InterPro" id="IPR011991">
    <property type="entry name" value="ArsR-like_HTH"/>
</dbReference>